<comment type="caution">
    <text evidence="8">The sequence shown here is derived from an EMBL/GenBank/DDBJ whole genome shotgun (WGS) entry which is preliminary data.</text>
</comment>
<feature type="region of interest" description="Disordered" evidence="5">
    <location>
        <begin position="1243"/>
        <end position="1471"/>
    </location>
</feature>
<dbReference type="Gene3D" id="4.10.1000.10">
    <property type="entry name" value="Zinc finger, CCCH-type"/>
    <property type="match status" value="1"/>
</dbReference>
<evidence type="ECO:0000256" key="5">
    <source>
        <dbReference type="SAM" id="MobiDB-lite"/>
    </source>
</evidence>
<feature type="compositionally biased region" description="Low complexity" evidence="5">
    <location>
        <begin position="830"/>
        <end position="855"/>
    </location>
</feature>
<feature type="compositionally biased region" description="Basic and acidic residues" evidence="5">
    <location>
        <begin position="1040"/>
        <end position="1121"/>
    </location>
</feature>
<dbReference type="SMART" id="SM00356">
    <property type="entry name" value="ZnF_C3H1"/>
    <property type="match status" value="1"/>
</dbReference>
<keyword evidence="6" id="KW-0732">Signal</keyword>
<evidence type="ECO:0000256" key="6">
    <source>
        <dbReference type="SAM" id="SignalP"/>
    </source>
</evidence>
<dbReference type="InterPro" id="IPR033489">
    <property type="entry name" value="RBBP6"/>
</dbReference>
<feature type="compositionally biased region" description="Low complexity" evidence="5">
    <location>
        <begin position="881"/>
        <end position="911"/>
    </location>
</feature>
<dbReference type="InterPro" id="IPR000571">
    <property type="entry name" value="Znf_CCCH"/>
</dbReference>
<keyword evidence="1 4" id="KW-0479">Metal-binding</keyword>
<protein>
    <recommendedName>
        <fullName evidence="7">C3H1-type domain-containing protein</fullName>
    </recommendedName>
</protein>
<name>A0A813GDH1_POLGL</name>
<evidence type="ECO:0000259" key="7">
    <source>
        <dbReference type="PROSITE" id="PS50103"/>
    </source>
</evidence>
<evidence type="ECO:0000256" key="2">
    <source>
        <dbReference type="ARBA" id="ARBA00022771"/>
    </source>
</evidence>
<keyword evidence="2 4" id="KW-0863">Zinc-finger</keyword>
<feature type="zinc finger region" description="C3H1-type" evidence="4">
    <location>
        <begin position="1146"/>
        <end position="1173"/>
    </location>
</feature>
<feature type="compositionally biased region" description="Basic and acidic residues" evidence="5">
    <location>
        <begin position="861"/>
        <end position="872"/>
    </location>
</feature>
<feature type="region of interest" description="Disordered" evidence="5">
    <location>
        <begin position="941"/>
        <end position="978"/>
    </location>
</feature>
<feature type="compositionally biased region" description="Low complexity" evidence="5">
    <location>
        <begin position="1313"/>
        <end position="1322"/>
    </location>
</feature>
<gene>
    <name evidence="8" type="ORF">PGLA1383_LOCUS40373</name>
</gene>
<feature type="region of interest" description="Disordered" evidence="5">
    <location>
        <begin position="780"/>
        <end position="800"/>
    </location>
</feature>
<evidence type="ECO:0000313" key="8">
    <source>
        <dbReference type="EMBL" id="CAE8623060.1"/>
    </source>
</evidence>
<dbReference type="Proteomes" id="UP000654075">
    <property type="component" value="Unassembled WGS sequence"/>
</dbReference>
<feature type="compositionally biased region" description="Low complexity" evidence="5">
    <location>
        <begin position="1330"/>
        <end position="1377"/>
    </location>
</feature>
<dbReference type="Pfam" id="PF00642">
    <property type="entry name" value="zf-CCCH"/>
    <property type="match status" value="1"/>
</dbReference>
<evidence type="ECO:0000313" key="9">
    <source>
        <dbReference type="Proteomes" id="UP000654075"/>
    </source>
</evidence>
<sequence length="1471" mass="161483">MAARFAQRRALLGCFFLFCSLLTVGQELRGSEEQATTTATTEAEAAATTTTTTTRLVCDKMLAMRYDTVPNSVPTAWQLGNCRQGVAGGPHYDLAVVGAGIGGAYIIDQLRGDTQHTQKIALFEWAEHSGGRLQSSYGAGQLGLLAKPYDEQRALAPPEYGGMRIDPMKYPLVWAAVERQYHALHGDEGCCKLGCCIADPKVCCPKFLVQMDVGNVHYHTSKEETGARLSNSKIADPNPLYLDHEAKYSAGDIDSFEIFTPFVQCVLLGLGAEYYYANVAKKEPPFPAEKAFSEACARPACTEFEEKWCKLCALFPKPSQAVVSCIGYDLSVTEIPLAGITGLMKEVLNADSKTYLFLFLQGFQRFAQNMLLGRQNQVGIAPMFGKKLIKIGIGHTNPVQHALQLAAAQAKRFRDLDLNSSMQALSELDESGPAREFDGSGPITLYFEDGSVTTANMVYLTMLPLDLLHVKGLSPWADAFDAMMLPHAAVKLVLSWSDFDIAGALGMTPCAPDAKVSSPVVPGRRRRRHTHHHPRRRRLHHHDKGSSLRLCDRLILDGPGPWMARQVWLWDSRTIMFYQVASADDADAPANRIIDMAQTQGMGALIEEMVNQLNASVGSVSIPMPDWGRLKPWPRGSLMISWKQPGKGQAFSELVSRPFGSGVNVFYGNSEAAANGDNHGWAEGALEMADSSLPAMRQIFDEWSGSPKLPAPSSSAAASTSSGVEASSCDQKVVWSPGKRLRPDGFSYDAAKEVRSFLEQKGLGDDEIEHLILDGQRELAPQQGSGFSTPSCSSGDQLSSRSAGHRFAALSRAFSEELPVKDDFASDLFDFASQPSQPTTTNNDNNNNNNSTNNNIHSAAHRNDTHHAESHQSDSTLKAVSTNSNSNNNNNTNNDNKSSSNNSTLKATSTTCSVLQSQASNSSNATRHVELAATVNQPQPHIATNTMQPLPTGSVLHSEAPASAGSARDSSASQSGLPSLAELLPPEMRAELFAVCGDAKSLLPPAKTKAVRSSASSGASAKKRKWQEELSEESDAEGEGITKDELEEWKKTVADEERLEREEREQQERREKEEEGKRKEADKAEQRAKEEAGVRAQKEAEEGRKAAEEAELERRRAEEHLVPPGAHPPDDLNLLPPGIKAEKAHLYKTSFCKRWEQGNCNFGSSCHFAHGERELRGSGSGMRSGMGGMMGMMGNPMGPPMGMTPLGTPMGMGMGMTPLGTPMGPPMGMTPLGTPMGLPMMMSQTQGPMTSVFAPGFGGGPHQSQAAASFPPKPPVQSGLNGPSSVRTPPPPPAPIMPRGSIAARSGLGASNQQPHQQQQPHVVPPRVVPPRIQQPQQQQWPEEEQWNQQQQQHQHQQHQQHQQQQWPEEAQQQWPERGPERGRPPQWREAEQQWPPEHGQQQWPEQRHEQRQEQRQQRQQWPEEEEEGRQQQQHWPEERQQQQHWPEEQEQRQQGGKGGKGYDQGHGEWR</sequence>
<dbReference type="GO" id="GO:0016567">
    <property type="term" value="P:protein ubiquitination"/>
    <property type="evidence" value="ECO:0007669"/>
    <property type="project" value="InterPro"/>
</dbReference>
<dbReference type="GO" id="GO:0006511">
    <property type="term" value="P:ubiquitin-dependent protein catabolic process"/>
    <property type="evidence" value="ECO:0007669"/>
    <property type="project" value="TreeGrafter"/>
</dbReference>
<dbReference type="InterPro" id="IPR036855">
    <property type="entry name" value="Znf_CCCH_sf"/>
</dbReference>
<feature type="region of interest" description="Disordered" evidence="5">
    <location>
        <begin position="1005"/>
        <end position="1132"/>
    </location>
</feature>
<dbReference type="GO" id="GO:0006397">
    <property type="term" value="P:mRNA processing"/>
    <property type="evidence" value="ECO:0007669"/>
    <property type="project" value="InterPro"/>
</dbReference>
<dbReference type="PANTHER" id="PTHR15439:SF0">
    <property type="entry name" value="CELL DIVISION CYCLE AND APOPTOSIS REGULATOR PROTEIN 1-RELATED"/>
    <property type="match status" value="1"/>
</dbReference>
<proteinExistence type="predicted"/>
<dbReference type="GO" id="GO:0061630">
    <property type="term" value="F:ubiquitin protein ligase activity"/>
    <property type="evidence" value="ECO:0007669"/>
    <property type="project" value="InterPro"/>
</dbReference>
<dbReference type="PROSITE" id="PS50103">
    <property type="entry name" value="ZF_C3H1"/>
    <property type="match status" value="1"/>
</dbReference>
<dbReference type="GO" id="GO:0008270">
    <property type="term" value="F:zinc ion binding"/>
    <property type="evidence" value="ECO:0007669"/>
    <property type="project" value="UniProtKB-KW"/>
</dbReference>
<feature type="chain" id="PRO_5032907195" description="C3H1-type domain-containing protein" evidence="6">
    <location>
        <begin position="26"/>
        <end position="1471"/>
    </location>
</feature>
<feature type="compositionally biased region" description="Polar residues" evidence="5">
    <location>
        <begin position="912"/>
        <end position="926"/>
    </location>
</feature>
<dbReference type="OrthoDB" id="410307at2759"/>
<organism evidence="8 9">
    <name type="scientific">Polarella glacialis</name>
    <name type="common">Dinoflagellate</name>
    <dbReference type="NCBI Taxonomy" id="89957"/>
    <lineage>
        <taxon>Eukaryota</taxon>
        <taxon>Sar</taxon>
        <taxon>Alveolata</taxon>
        <taxon>Dinophyceae</taxon>
        <taxon>Suessiales</taxon>
        <taxon>Suessiaceae</taxon>
        <taxon>Polarella</taxon>
    </lineage>
</organism>
<feature type="compositionally biased region" description="Basic and acidic residues" evidence="5">
    <location>
        <begin position="1406"/>
        <end position="1417"/>
    </location>
</feature>
<dbReference type="EMBL" id="CAJNNV010028102">
    <property type="protein sequence ID" value="CAE8623060.1"/>
    <property type="molecule type" value="Genomic_DNA"/>
</dbReference>
<feature type="region of interest" description="Disordered" evidence="5">
    <location>
        <begin position="704"/>
        <end position="723"/>
    </location>
</feature>
<feature type="compositionally biased region" description="Acidic residues" evidence="5">
    <location>
        <begin position="1029"/>
        <end position="1038"/>
    </location>
</feature>
<dbReference type="SUPFAM" id="SSF90229">
    <property type="entry name" value="CCCH zinc finger"/>
    <property type="match status" value="1"/>
</dbReference>
<feature type="compositionally biased region" description="Polar residues" evidence="5">
    <location>
        <begin position="782"/>
        <end position="800"/>
    </location>
</feature>
<feature type="region of interest" description="Disordered" evidence="5">
    <location>
        <begin position="830"/>
        <end position="926"/>
    </location>
</feature>
<dbReference type="PANTHER" id="PTHR15439">
    <property type="entry name" value="RETINOBLASTOMA-BINDING PROTEIN 6"/>
    <property type="match status" value="1"/>
</dbReference>
<evidence type="ECO:0000256" key="4">
    <source>
        <dbReference type="PROSITE-ProRule" id="PRU00723"/>
    </source>
</evidence>
<feature type="compositionally biased region" description="Low complexity" evidence="5">
    <location>
        <begin position="960"/>
        <end position="975"/>
    </location>
</feature>
<accession>A0A813GDH1</accession>
<feature type="region of interest" description="Disordered" evidence="5">
    <location>
        <begin position="513"/>
        <end position="544"/>
    </location>
</feature>
<evidence type="ECO:0000256" key="1">
    <source>
        <dbReference type="ARBA" id="ARBA00022723"/>
    </source>
</evidence>
<feature type="compositionally biased region" description="Basic residues" evidence="5">
    <location>
        <begin position="523"/>
        <end position="543"/>
    </location>
</feature>
<evidence type="ECO:0000256" key="3">
    <source>
        <dbReference type="ARBA" id="ARBA00022833"/>
    </source>
</evidence>
<reference evidence="8" key="1">
    <citation type="submission" date="2021-02" db="EMBL/GenBank/DDBJ databases">
        <authorList>
            <person name="Dougan E. K."/>
            <person name="Rhodes N."/>
            <person name="Thang M."/>
            <person name="Chan C."/>
        </authorList>
    </citation>
    <scope>NUCLEOTIDE SEQUENCE</scope>
</reference>
<keyword evidence="9" id="KW-1185">Reference proteome</keyword>
<feature type="compositionally biased region" description="Basic and acidic residues" evidence="5">
    <location>
        <begin position="1378"/>
        <end position="1392"/>
    </location>
</feature>
<feature type="signal peptide" evidence="6">
    <location>
        <begin position="1"/>
        <end position="25"/>
    </location>
</feature>
<feature type="compositionally biased region" description="Basic and acidic residues" evidence="5">
    <location>
        <begin position="1436"/>
        <end position="1452"/>
    </location>
</feature>
<dbReference type="GO" id="GO:0005634">
    <property type="term" value="C:nucleus"/>
    <property type="evidence" value="ECO:0007669"/>
    <property type="project" value="TreeGrafter"/>
</dbReference>
<feature type="compositionally biased region" description="Polar residues" evidence="5">
    <location>
        <begin position="1278"/>
        <end position="1287"/>
    </location>
</feature>
<feature type="domain" description="C3H1-type" evidence="7">
    <location>
        <begin position="1146"/>
        <end position="1173"/>
    </location>
</feature>
<feature type="compositionally biased region" description="Polar residues" evidence="5">
    <location>
        <begin position="941"/>
        <end position="951"/>
    </location>
</feature>
<keyword evidence="3 4" id="KW-0862">Zinc</keyword>
<feature type="compositionally biased region" description="Low complexity" evidence="5">
    <location>
        <begin position="1011"/>
        <end position="1020"/>
    </location>
</feature>